<proteinExistence type="predicted"/>
<sequence length="102" mass="10756">MYTLGYLLLAAALLGAVTTVVDSVLGTIQLSAIIKKIPIIGSNWGLIVAVAMCWYLKMAPASGWGMSFSDDWMTYTANGAIVMGMIPVKDAVISMVGKGLRA</sequence>
<dbReference type="AlphaFoldDB" id="A0A6J6WYT6"/>
<accession>A0A6J6WYT6</accession>
<feature type="transmembrane region" description="Helical" evidence="1">
    <location>
        <begin position="77"/>
        <end position="97"/>
    </location>
</feature>
<keyword evidence="1" id="KW-0472">Membrane</keyword>
<reference evidence="2" key="1">
    <citation type="submission" date="2020-05" db="EMBL/GenBank/DDBJ databases">
        <authorList>
            <person name="Chiriac C."/>
            <person name="Salcher M."/>
            <person name="Ghai R."/>
            <person name="Kavagutti S V."/>
        </authorList>
    </citation>
    <scope>NUCLEOTIDE SEQUENCE</scope>
</reference>
<dbReference type="EMBL" id="CAFAAG010000021">
    <property type="protein sequence ID" value="CAB4789299.1"/>
    <property type="molecule type" value="Genomic_DNA"/>
</dbReference>
<feature type="transmembrane region" description="Helical" evidence="1">
    <location>
        <begin position="37"/>
        <end position="57"/>
    </location>
</feature>
<evidence type="ECO:0000313" key="2">
    <source>
        <dbReference type="EMBL" id="CAB4789299.1"/>
    </source>
</evidence>
<evidence type="ECO:0000256" key="1">
    <source>
        <dbReference type="SAM" id="Phobius"/>
    </source>
</evidence>
<keyword evidence="1" id="KW-1133">Transmembrane helix</keyword>
<protein>
    <submittedName>
        <fullName evidence="2">Unannotated protein</fullName>
    </submittedName>
</protein>
<organism evidence="2">
    <name type="scientific">freshwater metagenome</name>
    <dbReference type="NCBI Taxonomy" id="449393"/>
    <lineage>
        <taxon>unclassified sequences</taxon>
        <taxon>metagenomes</taxon>
        <taxon>ecological metagenomes</taxon>
    </lineage>
</organism>
<keyword evidence="1" id="KW-0812">Transmembrane</keyword>
<gene>
    <name evidence="2" type="ORF">UFOPK2975_00451</name>
</gene>
<name>A0A6J6WYT6_9ZZZZ</name>
<feature type="transmembrane region" description="Helical" evidence="1">
    <location>
        <begin position="6"/>
        <end position="25"/>
    </location>
</feature>